<dbReference type="GO" id="GO:0004620">
    <property type="term" value="F:phospholipase activity"/>
    <property type="evidence" value="ECO:0007669"/>
    <property type="project" value="TreeGrafter"/>
</dbReference>
<dbReference type="GeneID" id="105892966"/>
<feature type="compositionally biased region" description="Polar residues" evidence="2">
    <location>
        <begin position="104"/>
        <end position="113"/>
    </location>
</feature>
<dbReference type="PROSITE" id="PS51043">
    <property type="entry name" value="DDHD"/>
    <property type="match status" value="1"/>
</dbReference>
<gene>
    <name evidence="5" type="primary">ddhd1b</name>
</gene>
<feature type="compositionally biased region" description="Polar residues" evidence="2">
    <location>
        <begin position="689"/>
        <end position="700"/>
    </location>
</feature>
<dbReference type="RefSeq" id="XP_012674754.1">
    <property type="nucleotide sequence ID" value="XM_012819300.3"/>
</dbReference>
<dbReference type="InterPro" id="IPR058055">
    <property type="entry name" value="PA-PLA1"/>
</dbReference>
<accession>A0A6P3VM37</accession>
<protein>
    <submittedName>
        <fullName evidence="5">Phospholipase DDHD1b</fullName>
    </submittedName>
</protein>
<feature type="compositionally biased region" description="Basic and acidic residues" evidence="2">
    <location>
        <begin position="780"/>
        <end position="793"/>
    </location>
</feature>
<feature type="region of interest" description="Disordered" evidence="2">
    <location>
        <begin position="175"/>
        <end position="219"/>
    </location>
</feature>
<dbReference type="CTD" id="570320"/>
<feature type="region of interest" description="Disordered" evidence="2">
    <location>
        <begin position="744"/>
        <end position="798"/>
    </location>
</feature>
<dbReference type="PANTHER" id="PTHR23509">
    <property type="entry name" value="PA-PL1 PHOSPHOLIPASE FAMILY"/>
    <property type="match status" value="1"/>
</dbReference>
<sequence>MSSFRDKQSFNTPPESADNSVSGSDWDMASDVFVSCYEQPMGDAIHGGMDSVQPGMDRHLPLLIDRRGLSQDGMILGLEEAYSDYHVRLSSDPGTGYLEITGDPNYSESDGSITTKKRNRSNSSRHRGEVVTDLGPEEVRWFYKEDKRTWKPFVGHDSLKIEVVYRKFCELNPDKVRRRGPSESEDITGSTGGSEPAGGETERRVSDADRLSVSDRGDSACSTVDLDSIDVDVDAVCVRGGLYEVDIKEKECYPVYWNQQDRIPVMRGQWFTDGTWLPLEEEDSDLIELEHLARFRGQQMRDSFETEVVTTTVDIKDALQSLKLSRSHVDWHSIDEVYLYSDAITSKISRTVTQRLGFSKASSSGTRLHRGYVEEAAPEDTPPETTHIVFVVHGIGQKMDQGRIIRNTSMMRDAARKMEEKHFSDRTNEHVEFLPVEWRSKLSLDGDTVDSITPDKVRGLRDMLNSSAMDIMYYTSPLYRDEITRGLTKELNRLYMLFCKRNPSFEEKGKVSIVSHSLGCVITFDIMTGWDPVRFHHMVTPDPEELEMGRPGLEERRLLEQLRLTRLKLRDLEDQFLGLQTSSSEAIPALKFKVENFFCMGSPLAVFLALRGIRPGANGIQDHILPTSICQRLFNIFHPTDPVAYRLEPLILKHYSNISPVQIHWYNTTSPTRYDHIRPALLNPLKESASVSDTESIPSPGTSPPQPRRHYGESITNLGKASFMGAASIGKGLGEILFSRFSRSSGQAEEEPLDSEGGASESDIVAPGEEGGENEEEEKMEEKKESAAIKEEPTMSQSTSVIMDSATLELEERIDFELREGMVESRYWSAVTSHTAYWCSLDVALFLLTFMYRPNEMEEPADDSNAES</sequence>
<dbReference type="GO" id="GO:0005737">
    <property type="term" value="C:cytoplasm"/>
    <property type="evidence" value="ECO:0007669"/>
    <property type="project" value="TreeGrafter"/>
</dbReference>
<feature type="domain" description="DDHD" evidence="3">
    <location>
        <begin position="590"/>
        <end position="853"/>
    </location>
</feature>
<reference evidence="5" key="1">
    <citation type="submission" date="2025-08" db="UniProtKB">
        <authorList>
            <consortium name="RefSeq"/>
        </authorList>
    </citation>
    <scope>IDENTIFICATION</scope>
</reference>
<evidence type="ECO:0000259" key="3">
    <source>
        <dbReference type="PROSITE" id="PS51043"/>
    </source>
</evidence>
<dbReference type="OrthoDB" id="431378at2759"/>
<proteinExistence type="inferred from homology"/>
<organism evidence="4 5">
    <name type="scientific">Clupea harengus</name>
    <name type="common">Atlantic herring</name>
    <dbReference type="NCBI Taxonomy" id="7950"/>
    <lineage>
        <taxon>Eukaryota</taxon>
        <taxon>Metazoa</taxon>
        <taxon>Chordata</taxon>
        <taxon>Craniata</taxon>
        <taxon>Vertebrata</taxon>
        <taxon>Euteleostomi</taxon>
        <taxon>Actinopterygii</taxon>
        <taxon>Neopterygii</taxon>
        <taxon>Teleostei</taxon>
        <taxon>Clupei</taxon>
        <taxon>Clupeiformes</taxon>
        <taxon>Clupeoidei</taxon>
        <taxon>Clupeidae</taxon>
        <taxon>Clupea</taxon>
    </lineage>
</organism>
<dbReference type="InterPro" id="IPR004177">
    <property type="entry name" value="DDHD_dom"/>
</dbReference>
<dbReference type="AlphaFoldDB" id="A0A6P3VM37"/>
<evidence type="ECO:0000313" key="5">
    <source>
        <dbReference type="RefSeq" id="XP_012674754.1"/>
    </source>
</evidence>
<feature type="compositionally biased region" description="Basic residues" evidence="2">
    <location>
        <begin position="115"/>
        <end position="125"/>
    </location>
</feature>
<feature type="region of interest" description="Disordered" evidence="2">
    <location>
        <begin position="98"/>
        <end position="130"/>
    </location>
</feature>
<dbReference type="Pfam" id="PF02862">
    <property type="entry name" value="DDHD"/>
    <property type="match status" value="1"/>
</dbReference>
<comment type="similarity">
    <text evidence="1">Belongs to the PA-PLA1 family.</text>
</comment>
<feature type="region of interest" description="Disordered" evidence="2">
    <location>
        <begin position="1"/>
        <end position="25"/>
    </location>
</feature>
<evidence type="ECO:0000256" key="2">
    <source>
        <dbReference type="SAM" id="MobiDB-lite"/>
    </source>
</evidence>
<dbReference type="PANTHER" id="PTHR23509:SF32">
    <property type="entry name" value="PHOSPHOLIPASE DDHD1"/>
    <property type="match status" value="1"/>
</dbReference>
<evidence type="ECO:0000256" key="1">
    <source>
        <dbReference type="ARBA" id="ARBA00038464"/>
    </source>
</evidence>
<dbReference type="Proteomes" id="UP000515152">
    <property type="component" value="Chromosome 15"/>
</dbReference>
<keyword evidence="4" id="KW-1185">Reference proteome</keyword>
<feature type="compositionally biased region" description="Basic and acidic residues" evidence="2">
    <location>
        <begin position="200"/>
        <end position="218"/>
    </location>
</feature>
<dbReference type="SMART" id="SM01127">
    <property type="entry name" value="DDHD"/>
    <property type="match status" value="1"/>
</dbReference>
<name>A0A6P3VM37_CLUHA</name>
<feature type="compositionally biased region" description="Acidic residues" evidence="2">
    <location>
        <begin position="770"/>
        <end position="779"/>
    </location>
</feature>
<evidence type="ECO:0000313" key="4">
    <source>
        <dbReference type="Proteomes" id="UP000515152"/>
    </source>
</evidence>
<feature type="region of interest" description="Disordered" evidence="2">
    <location>
        <begin position="688"/>
        <end position="713"/>
    </location>
</feature>
<dbReference type="GO" id="GO:0046872">
    <property type="term" value="F:metal ion binding"/>
    <property type="evidence" value="ECO:0007669"/>
    <property type="project" value="InterPro"/>
</dbReference>
<dbReference type="KEGG" id="char:105892966"/>
<feature type="compositionally biased region" description="Polar residues" evidence="2">
    <location>
        <begin position="9"/>
        <end position="23"/>
    </location>
</feature>